<dbReference type="Pfam" id="PF05930">
    <property type="entry name" value="Phage_AlpA"/>
    <property type="match status" value="1"/>
</dbReference>
<accession>A0ABW8U6L8</accession>
<dbReference type="Gene3D" id="1.10.238.160">
    <property type="match status" value="1"/>
</dbReference>
<evidence type="ECO:0000313" key="2">
    <source>
        <dbReference type="Proteomes" id="UP001624684"/>
    </source>
</evidence>
<keyword evidence="2" id="KW-1185">Reference proteome</keyword>
<sequence>MNQSNSQTSLPKDGMSRLTQLLPFLPIGKSTVWKWVKDGKFPQPIKLSPTVTVWRNSDIHQWLNEYSA</sequence>
<comment type="caution">
    <text evidence="1">The sequence shown here is derived from an EMBL/GenBank/DDBJ whole genome shotgun (WGS) entry which is preliminary data.</text>
</comment>
<dbReference type="Proteomes" id="UP001624684">
    <property type="component" value="Unassembled WGS sequence"/>
</dbReference>
<name>A0ABW8U6L8_9GAMM</name>
<dbReference type="RefSeq" id="WP_407069096.1">
    <property type="nucleotide sequence ID" value="NZ_JBJJXE010000007.1"/>
</dbReference>
<proteinExistence type="predicted"/>
<organism evidence="1 2">
    <name type="scientific">Moraxella oculi</name>
    <dbReference type="NCBI Taxonomy" id="2940516"/>
    <lineage>
        <taxon>Bacteria</taxon>
        <taxon>Pseudomonadati</taxon>
        <taxon>Pseudomonadota</taxon>
        <taxon>Gammaproteobacteria</taxon>
        <taxon>Moraxellales</taxon>
        <taxon>Moraxellaceae</taxon>
        <taxon>Moraxella</taxon>
    </lineage>
</organism>
<gene>
    <name evidence="1" type="ORF">ACJHVH_05795</name>
</gene>
<evidence type="ECO:0000313" key="1">
    <source>
        <dbReference type="EMBL" id="MFL1732505.1"/>
    </source>
</evidence>
<protein>
    <submittedName>
        <fullName evidence="1">Helix-turn-helix transcriptional regulator</fullName>
    </submittedName>
</protein>
<dbReference type="EMBL" id="JBJJXE010000007">
    <property type="protein sequence ID" value="MFL1732505.1"/>
    <property type="molecule type" value="Genomic_DNA"/>
</dbReference>
<dbReference type="InterPro" id="IPR010260">
    <property type="entry name" value="AlpA"/>
</dbReference>
<reference evidence="1 2" key="1">
    <citation type="submission" date="2024-11" db="EMBL/GenBank/DDBJ databases">
        <title>First Report of Moraxella oculi in Brazil in an Infectious Bovine Keratoconjunctivitis Outbreak.</title>
        <authorList>
            <person name="Carvalho C.V."/>
            <person name="Domingues R."/>
            <person name="Coutinho C."/>
            <person name="Honorio N.T.B.S."/>
            <person name="Faza D.R.L.R."/>
            <person name="Carvalho W.A."/>
            <person name="Machado A.B.F."/>
            <person name="Martins M.F."/>
            <person name="Gaspar E.B."/>
        </authorList>
    </citation>
    <scope>NUCLEOTIDE SEQUENCE [LARGE SCALE GENOMIC DNA]</scope>
    <source>
        <strain evidence="1 2">2117LE</strain>
    </source>
</reference>